<dbReference type="InterPro" id="IPR037066">
    <property type="entry name" value="Plug_dom_sf"/>
</dbReference>
<evidence type="ECO:0000313" key="5">
    <source>
        <dbReference type="Proteomes" id="UP000831796"/>
    </source>
</evidence>
<dbReference type="InterPro" id="IPR012910">
    <property type="entry name" value="Plug_dom"/>
</dbReference>
<keyword evidence="2" id="KW-1134">Transmembrane beta strand</keyword>
<dbReference type="AlphaFoldDB" id="A0A8T9Q2S3"/>
<gene>
    <name evidence="4" type="ORF">MUN79_24660</name>
</gene>
<dbReference type="SUPFAM" id="SSF49464">
    <property type="entry name" value="Carboxypeptidase regulatory domain-like"/>
    <property type="match status" value="1"/>
</dbReference>
<name>A0A8T9Q2S3_9BACT</name>
<dbReference type="PANTHER" id="PTHR30069:SF29">
    <property type="entry name" value="HEMOGLOBIN AND HEMOGLOBIN-HAPTOGLOBIN-BINDING PROTEIN 1-RELATED"/>
    <property type="match status" value="1"/>
</dbReference>
<feature type="domain" description="TonB-dependent receptor plug" evidence="3">
    <location>
        <begin position="149"/>
        <end position="233"/>
    </location>
</feature>
<keyword evidence="2" id="KW-0472">Membrane</keyword>
<proteinExistence type="inferred from homology"/>
<dbReference type="Gene3D" id="2.170.130.10">
    <property type="entry name" value="TonB-dependent receptor, plug domain"/>
    <property type="match status" value="1"/>
</dbReference>
<dbReference type="Proteomes" id="UP000831796">
    <property type="component" value="Chromosome"/>
</dbReference>
<comment type="similarity">
    <text evidence="2">Belongs to the TonB-dependent receptor family.</text>
</comment>
<keyword evidence="4" id="KW-0675">Receptor</keyword>
<evidence type="ECO:0000256" key="2">
    <source>
        <dbReference type="PROSITE-ProRule" id="PRU01360"/>
    </source>
</evidence>
<dbReference type="GO" id="GO:0009279">
    <property type="term" value="C:cell outer membrane"/>
    <property type="evidence" value="ECO:0007669"/>
    <property type="project" value="UniProtKB-SubCell"/>
</dbReference>
<keyword evidence="2" id="KW-0812">Transmembrane</keyword>
<keyword evidence="1" id="KW-0732">Signal</keyword>
<comment type="subcellular location">
    <subcellularLocation>
        <location evidence="2">Cell outer membrane</location>
        <topology evidence="2">Multi-pass membrane protein</topology>
    </subcellularLocation>
</comment>
<dbReference type="InterPro" id="IPR039426">
    <property type="entry name" value="TonB-dep_rcpt-like"/>
</dbReference>
<evidence type="ECO:0000313" key="4">
    <source>
        <dbReference type="EMBL" id="UOQ71757.1"/>
    </source>
</evidence>
<dbReference type="PROSITE" id="PS52016">
    <property type="entry name" value="TONB_DEPENDENT_REC_3"/>
    <property type="match status" value="1"/>
</dbReference>
<organism evidence="4 5">
    <name type="scientific">Hymenobacter cellulosilyticus</name>
    <dbReference type="NCBI Taxonomy" id="2932248"/>
    <lineage>
        <taxon>Bacteria</taxon>
        <taxon>Pseudomonadati</taxon>
        <taxon>Bacteroidota</taxon>
        <taxon>Cytophagia</taxon>
        <taxon>Cytophagales</taxon>
        <taxon>Hymenobacteraceae</taxon>
        <taxon>Hymenobacter</taxon>
    </lineage>
</organism>
<evidence type="ECO:0000256" key="1">
    <source>
        <dbReference type="ARBA" id="ARBA00022729"/>
    </source>
</evidence>
<dbReference type="KEGG" id="hcu:MUN79_24660"/>
<dbReference type="Pfam" id="PF07715">
    <property type="entry name" value="Plug"/>
    <property type="match status" value="1"/>
</dbReference>
<dbReference type="RefSeq" id="WP_244675160.1">
    <property type="nucleotide sequence ID" value="NZ_CP095046.1"/>
</dbReference>
<dbReference type="SUPFAM" id="SSF56935">
    <property type="entry name" value="Porins"/>
    <property type="match status" value="1"/>
</dbReference>
<evidence type="ECO:0000259" key="3">
    <source>
        <dbReference type="Pfam" id="PF07715"/>
    </source>
</evidence>
<dbReference type="GO" id="GO:0044718">
    <property type="term" value="P:siderophore transmembrane transport"/>
    <property type="evidence" value="ECO:0007669"/>
    <property type="project" value="TreeGrafter"/>
</dbReference>
<dbReference type="Gene3D" id="2.60.40.1120">
    <property type="entry name" value="Carboxypeptidase-like, regulatory domain"/>
    <property type="match status" value="1"/>
</dbReference>
<dbReference type="PANTHER" id="PTHR30069">
    <property type="entry name" value="TONB-DEPENDENT OUTER MEMBRANE RECEPTOR"/>
    <property type="match status" value="1"/>
</dbReference>
<accession>A0A8T9Q2S3</accession>
<dbReference type="Pfam" id="PF13620">
    <property type="entry name" value="CarboxypepD_reg"/>
    <property type="match status" value="1"/>
</dbReference>
<protein>
    <submittedName>
        <fullName evidence="4">TonB-dependent receptor</fullName>
    </submittedName>
</protein>
<keyword evidence="2" id="KW-0998">Cell outer membrane</keyword>
<reference evidence="4" key="1">
    <citation type="submission" date="2022-04" db="EMBL/GenBank/DDBJ databases">
        <title>Hymenobacter sp. isolated from the air.</title>
        <authorList>
            <person name="Won M."/>
            <person name="Lee C.-M."/>
            <person name="Woen H.-Y."/>
            <person name="Kwon S.-W."/>
        </authorList>
    </citation>
    <scope>NUCLEOTIDE SEQUENCE</scope>
    <source>
        <strain evidence="4">5116S-3</strain>
    </source>
</reference>
<sequence>MLLVAQLASGSVRAQGLEPASSASSVSATGKGRLLGRVVHEKTSQPVEFATVALLDEASGKTLDGAACDDQGRFTLTKIGAGRYQVVVSFVGFQPRTVAGVVFASSEAEVDLGAIKLTPTVQQLGEVKVTGERELVENKVDRIVYNAEKDITNSGGSAADVLQKVPLLTVDLNGNLQLRGSSNIRVLVNGKPSAIMASNLADALRQIPADQIKSVEVITSPSSKYDAEGSAGIVNIILKKNNLEGVNGSVNAAVGTRAHLAVLR</sequence>
<dbReference type="EMBL" id="CP095046">
    <property type="protein sequence ID" value="UOQ71757.1"/>
    <property type="molecule type" value="Genomic_DNA"/>
</dbReference>
<dbReference type="InterPro" id="IPR008969">
    <property type="entry name" value="CarboxyPept-like_regulatory"/>
</dbReference>
<dbReference type="GO" id="GO:0015344">
    <property type="term" value="F:siderophore uptake transmembrane transporter activity"/>
    <property type="evidence" value="ECO:0007669"/>
    <property type="project" value="TreeGrafter"/>
</dbReference>
<keyword evidence="5" id="KW-1185">Reference proteome</keyword>
<keyword evidence="2" id="KW-0813">Transport</keyword>